<sequence>MRIALVYPPTCDPTAPYLAVPMLTGFLRANGVEVLPVDANVEAFDALLTPETMAGLRDRLEARLGELDRRPALPHADQLEYLALARARGDAHAVPGAVDSAKATLRSGDGFYDPGAYASAVATIEAALGVVSATHHPLKLDFTAYRTPFGLLSMDEIARSNRPEHDPFDGWVQQTLVPRLRDTRADIVGLSVCFPGQLQPAYAFAHKIKQALPGVHVTCGGPGVTQMLLRLSGERLARALGPFDSACLFEGEHTLLALARALDEGRPLRDVPNVVVRDRLLGARWLSGHGMEDLKALPPPDFDGLPLHAYLAPALVLPYDPTRGCYWGKCTFCHYGLAEVGTAAYRERAVETIVAHLGALAARHGTRHFYLSQDSVAPKTLVKMSQAIIDAGLDVRWATDLKPEKYLTKERADVLRRAGAVACALGVESASPRVLDLIDKGAPVEVVSDVIDHLASAGVAAEAMCFTEFPTETHAEAVATLDFLRARREALAVYIVGEFGLTHGSLVAQTPERFGIDEVFELEGDELGLGLFFVPREPWKTDAERADVDERLADLSRGWTLRTYPWAGAVSTAHTILQYDRFGPGVFRDRAARRPTDGVPGAEPIERGLRFDPRAAEHAEAREAEIWATLVHEERRVGRDAYEALARSLPPLRPRPVRVRFVAGAAPAVTSGRRPSHATSAAR</sequence>
<keyword evidence="4" id="KW-0408">Iron</keyword>
<dbReference type="PANTHER" id="PTHR43409:SF7">
    <property type="entry name" value="BLL1977 PROTEIN"/>
    <property type="match status" value="1"/>
</dbReference>
<dbReference type="Gene3D" id="3.40.50.280">
    <property type="entry name" value="Cobalamin-binding domain"/>
    <property type="match status" value="1"/>
</dbReference>
<dbReference type="InterPro" id="IPR006158">
    <property type="entry name" value="Cobalamin-bd"/>
</dbReference>
<evidence type="ECO:0000256" key="5">
    <source>
        <dbReference type="ARBA" id="ARBA00023014"/>
    </source>
</evidence>
<dbReference type="RefSeq" id="WP_061611318.1">
    <property type="nucleotide sequence ID" value="NZ_JEMA01000857.1"/>
</dbReference>
<evidence type="ECO:0000256" key="2">
    <source>
        <dbReference type="ARBA" id="ARBA00022691"/>
    </source>
</evidence>
<accession>A0A150QB55</accession>
<dbReference type="InterPro" id="IPR058240">
    <property type="entry name" value="rSAM_sf"/>
</dbReference>
<dbReference type="GO" id="GO:0046872">
    <property type="term" value="F:metal ion binding"/>
    <property type="evidence" value="ECO:0007669"/>
    <property type="project" value="UniProtKB-KW"/>
</dbReference>
<dbReference type="SMART" id="SM00729">
    <property type="entry name" value="Elp3"/>
    <property type="match status" value="1"/>
</dbReference>
<reference evidence="7 8" key="1">
    <citation type="submission" date="2014-02" db="EMBL/GenBank/DDBJ databases">
        <title>The small core and large imbalanced accessory genome model reveals a collaborative survival strategy of Sorangium cellulosum strains in nature.</title>
        <authorList>
            <person name="Han K."/>
            <person name="Peng R."/>
            <person name="Blom J."/>
            <person name="Li Y.-Z."/>
        </authorList>
    </citation>
    <scope>NUCLEOTIDE SEQUENCE [LARGE SCALE GENOMIC DNA]</scope>
    <source>
        <strain evidence="7 8">So0008-312</strain>
    </source>
</reference>
<feature type="domain" description="B12-binding" evidence="6">
    <location>
        <begin position="130"/>
        <end position="269"/>
    </location>
</feature>
<dbReference type="GO" id="GO:0031419">
    <property type="term" value="F:cobalamin binding"/>
    <property type="evidence" value="ECO:0007669"/>
    <property type="project" value="InterPro"/>
</dbReference>
<evidence type="ECO:0000259" key="6">
    <source>
        <dbReference type="PROSITE" id="PS51332"/>
    </source>
</evidence>
<dbReference type="SUPFAM" id="SSF102114">
    <property type="entry name" value="Radical SAM enzymes"/>
    <property type="match status" value="1"/>
</dbReference>
<dbReference type="InterPro" id="IPR051198">
    <property type="entry name" value="BchE-like"/>
</dbReference>
<dbReference type="OrthoDB" id="9762608at2"/>
<dbReference type="GO" id="GO:0051536">
    <property type="term" value="F:iron-sulfur cluster binding"/>
    <property type="evidence" value="ECO:0007669"/>
    <property type="project" value="UniProtKB-KW"/>
</dbReference>
<dbReference type="GO" id="GO:0003824">
    <property type="term" value="F:catalytic activity"/>
    <property type="evidence" value="ECO:0007669"/>
    <property type="project" value="InterPro"/>
</dbReference>
<dbReference type="GO" id="GO:0005829">
    <property type="term" value="C:cytosol"/>
    <property type="evidence" value="ECO:0007669"/>
    <property type="project" value="TreeGrafter"/>
</dbReference>
<dbReference type="AlphaFoldDB" id="A0A150QB55"/>
<dbReference type="InterPro" id="IPR006638">
    <property type="entry name" value="Elp3/MiaA/NifB-like_rSAM"/>
</dbReference>
<evidence type="ECO:0000256" key="1">
    <source>
        <dbReference type="ARBA" id="ARBA00001966"/>
    </source>
</evidence>
<dbReference type="InterPro" id="IPR023404">
    <property type="entry name" value="rSAM_horseshoe"/>
</dbReference>
<dbReference type="InterPro" id="IPR007197">
    <property type="entry name" value="rSAM"/>
</dbReference>
<dbReference type="PROSITE" id="PS51332">
    <property type="entry name" value="B12_BINDING"/>
    <property type="match status" value="1"/>
</dbReference>
<evidence type="ECO:0000256" key="3">
    <source>
        <dbReference type="ARBA" id="ARBA00022723"/>
    </source>
</evidence>
<protein>
    <submittedName>
        <fullName evidence="7">Radical SAM protein</fullName>
    </submittedName>
</protein>
<name>A0A150QB55_SORCE</name>
<keyword evidence="2" id="KW-0949">S-adenosyl-L-methionine</keyword>
<proteinExistence type="predicted"/>
<dbReference type="SFLD" id="SFLDS00029">
    <property type="entry name" value="Radical_SAM"/>
    <property type="match status" value="1"/>
</dbReference>
<gene>
    <name evidence="7" type="ORF">BE15_26185</name>
</gene>
<dbReference type="PANTHER" id="PTHR43409">
    <property type="entry name" value="ANAEROBIC MAGNESIUM-PROTOPORPHYRIN IX MONOMETHYL ESTER CYCLASE-RELATED"/>
    <property type="match status" value="1"/>
</dbReference>
<dbReference type="SFLD" id="SFLDG01082">
    <property type="entry name" value="B12-binding_domain_containing"/>
    <property type="match status" value="1"/>
</dbReference>
<comment type="cofactor">
    <cofactor evidence="1">
        <name>[4Fe-4S] cluster</name>
        <dbReference type="ChEBI" id="CHEBI:49883"/>
    </cofactor>
</comment>
<keyword evidence="3" id="KW-0479">Metal-binding</keyword>
<evidence type="ECO:0000256" key="4">
    <source>
        <dbReference type="ARBA" id="ARBA00023004"/>
    </source>
</evidence>
<evidence type="ECO:0000313" key="7">
    <source>
        <dbReference type="EMBL" id="KYF65112.1"/>
    </source>
</evidence>
<comment type="caution">
    <text evidence="7">The sequence shown here is derived from an EMBL/GenBank/DDBJ whole genome shotgun (WGS) entry which is preliminary data.</text>
</comment>
<dbReference type="Pfam" id="PF02310">
    <property type="entry name" value="B12-binding"/>
    <property type="match status" value="1"/>
</dbReference>
<dbReference type="Pfam" id="PF04055">
    <property type="entry name" value="Radical_SAM"/>
    <property type="match status" value="1"/>
</dbReference>
<evidence type="ECO:0000313" key="8">
    <source>
        <dbReference type="Proteomes" id="UP000075260"/>
    </source>
</evidence>
<dbReference type="EMBL" id="JEMA01000857">
    <property type="protein sequence ID" value="KYF65112.1"/>
    <property type="molecule type" value="Genomic_DNA"/>
</dbReference>
<dbReference type="Proteomes" id="UP000075260">
    <property type="component" value="Unassembled WGS sequence"/>
</dbReference>
<dbReference type="Gene3D" id="3.80.30.20">
    <property type="entry name" value="tm_1862 like domain"/>
    <property type="match status" value="1"/>
</dbReference>
<keyword evidence="5" id="KW-0411">Iron-sulfur</keyword>
<organism evidence="7 8">
    <name type="scientific">Sorangium cellulosum</name>
    <name type="common">Polyangium cellulosum</name>
    <dbReference type="NCBI Taxonomy" id="56"/>
    <lineage>
        <taxon>Bacteria</taxon>
        <taxon>Pseudomonadati</taxon>
        <taxon>Myxococcota</taxon>
        <taxon>Polyangia</taxon>
        <taxon>Polyangiales</taxon>
        <taxon>Polyangiaceae</taxon>
        <taxon>Sorangium</taxon>
    </lineage>
</organism>